<protein>
    <submittedName>
        <fullName evidence="2">Uncharacterized protein</fullName>
    </submittedName>
</protein>
<dbReference type="STRING" id="1802362.A2806_01450"/>
<gene>
    <name evidence="2" type="ORF">A2806_01450</name>
</gene>
<accession>A0A1G2PHD9</accession>
<feature type="transmembrane region" description="Helical" evidence="1">
    <location>
        <begin position="75"/>
        <end position="95"/>
    </location>
</feature>
<proteinExistence type="predicted"/>
<evidence type="ECO:0000313" key="2">
    <source>
        <dbReference type="EMBL" id="OHA47744.1"/>
    </source>
</evidence>
<dbReference type="EMBL" id="MHSS01000014">
    <property type="protein sequence ID" value="OHA47744.1"/>
    <property type="molecule type" value="Genomic_DNA"/>
</dbReference>
<organism evidence="2 3">
    <name type="scientific">Candidatus Terrybacteria bacterium RIFCSPHIGHO2_01_FULL_48_17</name>
    <dbReference type="NCBI Taxonomy" id="1802362"/>
    <lineage>
        <taxon>Bacteria</taxon>
        <taxon>Candidatus Terryibacteriota</taxon>
    </lineage>
</organism>
<reference evidence="2 3" key="1">
    <citation type="journal article" date="2016" name="Nat. Commun.">
        <title>Thousands of microbial genomes shed light on interconnected biogeochemical processes in an aquifer system.</title>
        <authorList>
            <person name="Anantharaman K."/>
            <person name="Brown C.T."/>
            <person name="Hug L.A."/>
            <person name="Sharon I."/>
            <person name="Castelle C.J."/>
            <person name="Probst A.J."/>
            <person name="Thomas B.C."/>
            <person name="Singh A."/>
            <person name="Wilkins M.J."/>
            <person name="Karaoz U."/>
            <person name="Brodie E.L."/>
            <person name="Williams K.H."/>
            <person name="Hubbard S.S."/>
            <person name="Banfield J.F."/>
        </authorList>
    </citation>
    <scope>NUCLEOTIDE SEQUENCE [LARGE SCALE GENOMIC DNA]</scope>
</reference>
<dbReference type="Proteomes" id="UP000177629">
    <property type="component" value="Unassembled WGS sequence"/>
</dbReference>
<keyword evidence="1" id="KW-0472">Membrane</keyword>
<feature type="transmembrane region" description="Helical" evidence="1">
    <location>
        <begin position="30"/>
        <end position="48"/>
    </location>
</feature>
<comment type="caution">
    <text evidence="2">The sequence shown here is derived from an EMBL/GenBank/DDBJ whole genome shotgun (WGS) entry which is preliminary data.</text>
</comment>
<sequence>MKINISAFRAFAWRMLPYPIKRMLGRIRRWLFIGFVILFFFGIVWQIFQFGKGGVLDLWDALFAALNISLYTNQVPLVAGVLATLVLATIIGALLDWKLSKRALSAIPLIGNLFGLTTSVIESIGDLKGMPAVLVESFTGLRQLGFVSGFEPIRSWKPTSQTGGQQREWKLFGVPVMIGREKIRRLRFRIYYPDFPFIINGRGGWAEAPRLEWILNSFEEIFARLASAGFATRLKTGEPIVLSDEEWRAIGLDVVELTEEELKQIVAQSRKINSSAK</sequence>
<evidence type="ECO:0000256" key="1">
    <source>
        <dbReference type="SAM" id="Phobius"/>
    </source>
</evidence>
<name>A0A1G2PHD9_9BACT</name>
<keyword evidence="1" id="KW-0812">Transmembrane</keyword>
<dbReference type="AlphaFoldDB" id="A0A1G2PHD9"/>
<keyword evidence="1" id="KW-1133">Transmembrane helix</keyword>
<evidence type="ECO:0000313" key="3">
    <source>
        <dbReference type="Proteomes" id="UP000177629"/>
    </source>
</evidence>